<comment type="caution">
    <text evidence="1">The sequence shown here is derived from an EMBL/GenBank/DDBJ whole genome shotgun (WGS) entry which is preliminary data.</text>
</comment>
<sequence>MGQIFTFNENFGPWNTENFIVYILTAYQINIVVKIRGR</sequence>
<organism evidence="1">
    <name type="scientific">marine sediment metagenome</name>
    <dbReference type="NCBI Taxonomy" id="412755"/>
    <lineage>
        <taxon>unclassified sequences</taxon>
        <taxon>metagenomes</taxon>
        <taxon>ecological metagenomes</taxon>
    </lineage>
</organism>
<protein>
    <submittedName>
        <fullName evidence="1">Uncharacterized protein</fullName>
    </submittedName>
</protein>
<name>X1DXQ9_9ZZZZ</name>
<feature type="non-terminal residue" evidence="1">
    <location>
        <position position="38"/>
    </location>
</feature>
<proteinExistence type="predicted"/>
<evidence type="ECO:0000313" key="1">
    <source>
        <dbReference type="EMBL" id="GAH25052.1"/>
    </source>
</evidence>
<dbReference type="AlphaFoldDB" id="X1DXQ9"/>
<gene>
    <name evidence="1" type="ORF">S01H4_65386</name>
</gene>
<dbReference type="EMBL" id="BART01039991">
    <property type="protein sequence ID" value="GAH25052.1"/>
    <property type="molecule type" value="Genomic_DNA"/>
</dbReference>
<accession>X1DXQ9</accession>
<reference evidence="1" key="1">
    <citation type="journal article" date="2014" name="Front. Microbiol.">
        <title>High frequency of phylogenetically diverse reductive dehalogenase-homologous genes in deep subseafloor sedimentary metagenomes.</title>
        <authorList>
            <person name="Kawai M."/>
            <person name="Futagami T."/>
            <person name="Toyoda A."/>
            <person name="Takaki Y."/>
            <person name="Nishi S."/>
            <person name="Hori S."/>
            <person name="Arai W."/>
            <person name="Tsubouchi T."/>
            <person name="Morono Y."/>
            <person name="Uchiyama I."/>
            <person name="Ito T."/>
            <person name="Fujiyama A."/>
            <person name="Inagaki F."/>
            <person name="Takami H."/>
        </authorList>
    </citation>
    <scope>NUCLEOTIDE SEQUENCE</scope>
    <source>
        <strain evidence="1">Expedition CK06-06</strain>
    </source>
</reference>